<dbReference type="EMBL" id="JAQJAE010000005">
    <property type="protein sequence ID" value="KAJ5592737.1"/>
    <property type="molecule type" value="Genomic_DNA"/>
</dbReference>
<dbReference type="RefSeq" id="XP_056749363.1">
    <property type="nucleotide sequence ID" value="XM_056900695.1"/>
</dbReference>
<evidence type="ECO:0000256" key="2">
    <source>
        <dbReference type="ARBA" id="ARBA00022679"/>
    </source>
</evidence>
<evidence type="ECO:0000313" key="5">
    <source>
        <dbReference type="Proteomes" id="UP001213799"/>
    </source>
</evidence>
<proteinExistence type="inferred from homology"/>
<evidence type="ECO:0000313" key="4">
    <source>
        <dbReference type="EMBL" id="KAJ5592737.1"/>
    </source>
</evidence>
<reference evidence="4" key="2">
    <citation type="submission" date="2023-01" db="EMBL/GenBank/DDBJ databases">
        <authorList>
            <person name="Petersen C."/>
        </authorList>
    </citation>
    <scope>NUCLEOTIDE SEQUENCE</scope>
    <source>
        <strain evidence="4">IBT 12815</strain>
    </source>
</reference>
<dbReference type="Proteomes" id="UP001213799">
    <property type="component" value="Unassembled WGS sequence"/>
</dbReference>
<dbReference type="InterPro" id="IPR033964">
    <property type="entry name" value="ABBA"/>
</dbReference>
<sequence length="387" mass="44489">MTETDSLALVSKGETTHNQGDSPYDVLSRSLLFHDEAHRTWWEQGGSKLAVYLRLGKHSIGSQYRHLLMFYSVFACNLGPWPNKTRDNITWFSAISPRGENLELSMNYQRNSKCTVRIAAETTGPLAGTEKDPFNVIAEKRMVNDLRAFQPNLNLAWFNDFEREVVVPDEVARKNRTASDNFNAKSQRLHGLDLAEGSFMLKSYFIPVIRSAITGVETAKIEFDCIRKLGITNTNFNTALNILQDWMLPTGGRFMQDWDGVSYDAIDADKARIKVYTGIRVKSLEHVREIWTLNGRLQGDFIDKGFKLVTKLWKSLMDEDFSNSEVKNCMQWVWELRSDVDVPVPKLYFTVAETEDHHVSKAVVEILEYLDWHEHVQTHLTLMDDAW</sequence>
<keyword evidence="2" id="KW-0808">Transferase</keyword>
<dbReference type="CDD" id="cd13929">
    <property type="entry name" value="PT-DMATS_CymD"/>
    <property type="match status" value="1"/>
</dbReference>
<evidence type="ECO:0000256" key="3">
    <source>
        <dbReference type="SAM" id="MobiDB-lite"/>
    </source>
</evidence>
<dbReference type="AlphaFoldDB" id="A0AAD6DUP8"/>
<dbReference type="Pfam" id="PF11991">
    <property type="entry name" value="Trp_DMAT"/>
    <property type="match status" value="1"/>
</dbReference>
<dbReference type="GO" id="GO:0016765">
    <property type="term" value="F:transferase activity, transferring alkyl or aryl (other than methyl) groups"/>
    <property type="evidence" value="ECO:0007669"/>
    <property type="project" value="InterPro"/>
</dbReference>
<comment type="similarity">
    <text evidence="1">Belongs to the tryptophan dimethylallyltransferase family.</text>
</comment>
<dbReference type="SFLD" id="SFLDS00036">
    <property type="entry name" value="Aromatic_Prenyltransferase"/>
    <property type="match status" value="1"/>
</dbReference>
<accession>A0AAD6DUP8</accession>
<protein>
    <submittedName>
        <fullName evidence="4">Fumigaclavine A dimethylallyltransferase</fullName>
    </submittedName>
</protein>
<dbReference type="NCBIfam" id="TIGR03429">
    <property type="entry name" value="arom_pren_DMATS"/>
    <property type="match status" value="1"/>
</dbReference>
<dbReference type="InterPro" id="IPR017795">
    <property type="entry name" value="ABBA_NscD-like"/>
</dbReference>
<keyword evidence="5" id="KW-1185">Reference proteome</keyword>
<organism evidence="4 5">
    <name type="scientific">Penicillium hordei</name>
    <dbReference type="NCBI Taxonomy" id="40994"/>
    <lineage>
        <taxon>Eukaryota</taxon>
        <taxon>Fungi</taxon>
        <taxon>Dikarya</taxon>
        <taxon>Ascomycota</taxon>
        <taxon>Pezizomycotina</taxon>
        <taxon>Eurotiomycetes</taxon>
        <taxon>Eurotiomycetidae</taxon>
        <taxon>Eurotiales</taxon>
        <taxon>Aspergillaceae</taxon>
        <taxon>Penicillium</taxon>
    </lineage>
</organism>
<feature type="region of interest" description="Disordered" evidence="3">
    <location>
        <begin position="1"/>
        <end position="21"/>
    </location>
</feature>
<evidence type="ECO:0000256" key="1">
    <source>
        <dbReference type="ARBA" id="ARBA00010209"/>
    </source>
</evidence>
<dbReference type="GO" id="GO:0009820">
    <property type="term" value="P:alkaloid metabolic process"/>
    <property type="evidence" value="ECO:0007669"/>
    <property type="project" value="InterPro"/>
</dbReference>
<dbReference type="PANTHER" id="PTHR40627:SF3">
    <property type="entry name" value="PRENYLTRANSFERASE ASQH2-RELATED"/>
    <property type="match status" value="1"/>
</dbReference>
<dbReference type="GeneID" id="81590937"/>
<gene>
    <name evidence="4" type="ORF">N7537_009641</name>
</gene>
<name>A0AAD6DUP8_9EURO</name>
<dbReference type="PANTHER" id="PTHR40627">
    <property type="entry name" value="INDOLE PRENYLTRANSFERASE TDIB-RELATED"/>
    <property type="match status" value="1"/>
</dbReference>
<comment type="caution">
    <text evidence="4">The sequence shown here is derived from an EMBL/GenBank/DDBJ whole genome shotgun (WGS) entry which is preliminary data.</text>
</comment>
<reference evidence="4" key="1">
    <citation type="journal article" date="2023" name="IMA Fungus">
        <title>Comparative genomic study of the Penicillium genus elucidates a diverse pangenome and 15 lateral gene transfer events.</title>
        <authorList>
            <person name="Petersen C."/>
            <person name="Sorensen T."/>
            <person name="Nielsen M.R."/>
            <person name="Sondergaard T.E."/>
            <person name="Sorensen J.L."/>
            <person name="Fitzpatrick D.A."/>
            <person name="Frisvad J.C."/>
            <person name="Nielsen K.L."/>
        </authorList>
    </citation>
    <scope>NUCLEOTIDE SEQUENCE</scope>
    <source>
        <strain evidence="4">IBT 12815</strain>
    </source>
</reference>